<feature type="non-terminal residue" evidence="1">
    <location>
        <position position="111"/>
    </location>
</feature>
<accession>X1IF73</accession>
<sequence>MSSIQAFAPAAGTVDVPADALAALVRDAGAPRFIETLLAFCRQSIGADFVSVFARAGAGGPRLVGTATTTGPDNTRRAAEGYMQHYASDVNFALMARADDRTYMTYQTAAD</sequence>
<proteinExistence type="predicted"/>
<comment type="caution">
    <text evidence="1">The sequence shown here is derived from an EMBL/GenBank/DDBJ whole genome shotgun (WGS) entry which is preliminary data.</text>
</comment>
<dbReference type="AlphaFoldDB" id="X1IF73"/>
<organism evidence="1">
    <name type="scientific">marine sediment metagenome</name>
    <dbReference type="NCBI Taxonomy" id="412755"/>
    <lineage>
        <taxon>unclassified sequences</taxon>
        <taxon>metagenomes</taxon>
        <taxon>ecological metagenomes</taxon>
    </lineage>
</organism>
<gene>
    <name evidence="1" type="ORF">S03H2_54199</name>
</gene>
<reference evidence="1" key="1">
    <citation type="journal article" date="2014" name="Front. Microbiol.">
        <title>High frequency of phylogenetically diverse reductive dehalogenase-homologous genes in deep subseafloor sedimentary metagenomes.</title>
        <authorList>
            <person name="Kawai M."/>
            <person name="Futagami T."/>
            <person name="Toyoda A."/>
            <person name="Takaki Y."/>
            <person name="Nishi S."/>
            <person name="Hori S."/>
            <person name="Arai W."/>
            <person name="Tsubouchi T."/>
            <person name="Morono Y."/>
            <person name="Uchiyama I."/>
            <person name="Ito T."/>
            <person name="Fujiyama A."/>
            <person name="Inagaki F."/>
            <person name="Takami H."/>
        </authorList>
    </citation>
    <scope>NUCLEOTIDE SEQUENCE</scope>
    <source>
        <strain evidence="1">Expedition CK06-06</strain>
    </source>
</reference>
<name>X1IF73_9ZZZZ</name>
<dbReference type="EMBL" id="BARU01034541">
    <property type="protein sequence ID" value="GAH64759.1"/>
    <property type="molecule type" value="Genomic_DNA"/>
</dbReference>
<evidence type="ECO:0000313" key="1">
    <source>
        <dbReference type="EMBL" id="GAH64759.1"/>
    </source>
</evidence>
<protein>
    <submittedName>
        <fullName evidence="1">Uncharacterized protein</fullName>
    </submittedName>
</protein>